<evidence type="ECO:0000259" key="2">
    <source>
        <dbReference type="Pfam" id="PF08028"/>
    </source>
</evidence>
<dbReference type="Gene3D" id="1.20.140.10">
    <property type="entry name" value="Butyryl-CoA Dehydrogenase, subunit A, domain 3"/>
    <property type="match status" value="1"/>
</dbReference>
<reference evidence="3 4" key="1">
    <citation type="submission" date="2020-02" db="EMBL/GenBank/DDBJ databases">
        <authorList>
            <person name="Chen W.-M."/>
        </authorList>
    </citation>
    <scope>NUCLEOTIDE SEQUENCE [LARGE SCALE GENOMIC DNA]</scope>
    <source>
        <strain evidence="3 4">KMS-5</strain>
    </source>
</reference>
<dbReference type="InterPro" id="IPR036250">
    <property type="entry name" value="AcylCo_DH-like_C"/>
</dbReference>
<dbReference type="Pfam" id="PF08028">
    <property type="entry name" value="Acyl-CoA_dh_2"/>
    <property type="match status" value="1"/>
</dbReference>
<evidence type="ECO:0000313" key="3">
    <source>
        <dbReference type="EMBL" id="NEY91753.1"/>
    </source>
</evidence>
<evidence type="ECO:0000256" key="1">
    <source>
        <dbReference type="ARBA" id="ARBA00023002"/>
    </source>
</evidence>
<dbReference type="InterPro" id="IPR037069">
    <property type="entry name" value="AcylCoA_DH/ox_N_sf"/>
</dbReference>
<dbReference type="SUPFAM" id="SSF47203">
    <property type="entry name" value="Acyl-CoA dehydrogenase C-terminal domain-like"/>
    <property type="match status" value="1"/>
</dbReference>
<dbReference type="Gene3D" id="2.40.110.10">
    <property type="entry name" value="Butyryl-CoA Dehydrogenase, subunit A, domain 2"/>
    <property type="match status" value="1"/>
</dbReference>
<name>A0A6M0QY90_9RHOB</name>
<feature type="domain" description="Acyl-CoA dehydrogenase C-terminal" evidence="2">
    <location>
        <begin position="231"/>
        <end position="360"/>
    </location>
</feature>
<gene>
    <name evidence="3" type="ORF">G4Z14_15760</name>
</gene>
<dbReference type="GO" id="GO:0033539">
    <property type="term" value="P:fatty acid beta-oxidation using acyl-CoA dehydrogenase"/>
    <property type="evidence" value="ECO:0007669"/>
    <property type="project" value="TreeGrafter"/>
</dbReference>
<dbReference type="GO" id="GO:0003995">
    <property type="term" value="F:acyl-CoA dehydrogenase activity"/>
    <property type="evidence" value="ECO:0007669"/>
    <property type="project" value="TreeGrafter"/>
</dbReference>
<comment type="caution">
    <text evidence="3">The sequence shown here is derived from an EMBL/GenBank/DDBJ whole genome shotgun (WGS) entry which is preliminary data.</text>
</comment>
<keyword evidence="1" id="KW-0560">Oxidoreductase</keyword>
<accession>A0A6M0QY90</accession>
<dbReference type="InterPro" id="IPR013107">
    <property type="entry name" value="Acyl-CoA_DH_C"/>
</dbReference>
<dbReference type="InterPro" id="IPR050741">
    <property type="entry name" value="Acyl-CoA_dehydrogenase"/>
</dbReference>
<dbReference type="SUPFAM" id="SSF56645">
    <property type="entry name" value="Acyl-CoA dehydrogenase NM domain-like"/>
    <property type="match status" value="1"/>
</dbReference>
<dbReference type="InterPro" id="IPR046373">
    <property type="entry name" value="Acyl-CoA_Oxase/DH_mid-dom_sf"/>
</dbReference>
<dbReference type="Proteomes" id="UP000477782">
    <property type="component" value="Unassembled WGS sequence"/>
</dbReference>
<organism evidence="3 4">
    <name type="scientific">Tabrizicola oligotrophica</name>
    <dbReference type="NCBI Taxonomy" id="2710650"/>
    <lineage>
        <taxon>Bacteria</taxon>
        <taxon>Pseudomonadati</taxon>
        <taxon>Pseudomonadota</taxon>
        <taxon>Alphaproteobacteria</taxon>
        <taxon>Rhodobacterales</taxon>
        <taxon>Paracoccaceae</taxon>
        <taxon>Tabrizicola</taxon>
    </lineage>
</organism>
<dbReference type="EMBL" id="JAAIVJ010000013">
    <property type="protein sequence ID" value="NEY91753.1"/>
    <property type="molecule type" value="Genomic_DNA"/>
</dbReference>
<dbReference type="InterPro" id="IPR009100">
    <property type="entry name" value="AcylCoA_DH/oxidase_NM_dom_sf"/>
</dbReference>
<sequence length="381" mass="40666">MAYQLPELMDRVRGLAPLVELHRSEFDILRRLPDAVTQAMVEADLFRLWTPRALGGAEISPRDLIEVVEAAAAIDGSFGWCLTNANTMGRMVAYLGPEVARDWVAGPDCQMAGSTASLGVARRVEGGFRVSGRWPFTSGLPTARRVVGLCQIEGEGTANAPAMLFCHLPTSTIQTIDSWFVSGLRGTGSQDFVADDVFVPGEHTHGFVDALPRHSGALYRFPIIPMLTLSVSIVPLGIAKAAIDAFIALSGRTISGSSQPLREREMIQIDLAHAEALRRSGKALILSALQDLEDALDVGGQSLTEARAFFRVALAHSAECSLRAVEIVASAAGAAAISEGGRLERCVRDVQAAVKHVAMAPHNFVVGGQVMLGIDVSGKRF</sequence>
<dbReference type="PANTHER" id="PTHR48083:SF5">
    <property type="entry name" value="NRGC PROTEIN"/>
    <property type="match status" value="1"/>
</dbReference>
<proteinExistence type="predicted"/>
<dbReference type="RefSeq" id="WP_164627471.1">
    <property type="nucleotide sequence ID" value="NZ_JAAIVJ010000013.1"/>
</dbReference>
<dbReference type="PANTHER" id="PTHR48083">
    <property type="entry name" value="MEDIUM-CHAIN SPECIFIC ACYL-COA DEHYDROGENASE, MITOCHONDRIAL-RELATED"/>
    <property type="match status" value="1"/>
</dbReference>
<dbReference type="AlphaFoldDB" id="A0A6M0QY90"/>
<protein>
    <recommendedName>
        <fullName evidence="2">Acyl-CoA dehydrogenase C-terminal domain-containing protein</fullName>
    </recommendedName>
</protein>
<dbReference type="GO" id="GO:0005737">
    <property type="term" value="C:cytoplasm"/>
    <property type="evidence" value="ECO:0007669"/>
    <property type="project" value="TreeGrafter"/>
</dbReference>
<keyword evidence="4" id="KW-1185">Reference proteome</keyword>
<dbReference type="Gene3D" id="1.10.540.10">
    <property type="entry name" value="Acyl-CoA dehydrogenase/oxidase, N-terminal domain"/>
    <property type="match status" value="1"/>
</dbReference>
<dbReference type="GO" id="GO:0050660">
    <property type="term" value="F:flavin adenine dinucleotide binding"/>
    <property type="evidence" value="ECO:0007669"/>
    <property type="project" value="InterPro"/>
</dbReference>
<evidence type="ECO:0000313" key="4">
    <source>
        <dbReference type="Proteomes" id="UP000477782"/>
    </source>
</evidence>
<dbReference type="PIRSF" id="PIRSF016578">
    <property type="entry name" value="HsaA"/>
    <property type="match status" value="1"/>
</dbReference>